<feature type="signal peptide" evidence="2">
    <location>
        <begin position="1"/>
        <end position="19"/>
    </location>
</feature>
<evidence type="ECO:0000256" key="1">
    <source>
        <dbReference type="SAM" id="MobiDB-lite"/>
    </source>
</evidence>
<feature type="region of interest" description="Disordered" evidence="1">
    <location>
        <begin position="27"/>
        <end position="48"/>
    </location>
</feature>
<keyword evidence="2" id="KW-0732">Signal</keyword>
<dbReference type="Proteomes" id="UP001589858">
    <property type="component" value="Unassembled WGS sequence"/>
</dbReference>
<evidence type="ECO:0008006" key="5">
    <source>
        <dbReference type="Google" id="ProtNLM"/>
    </source>
</evidence>
<evidence type="ECO:0000313" key="3">
    <source>
        <dbReference type="EMBL" id="MFC0687247.1"/>
    </source>
</evidence>
<organism evidence="3 4">
    <name type="scientific">Novosphingobium clariflavum</name>
    <dbReference type="NCBI Taxonomy" id="2029884"/>
    <lineage>
        <taxon>Bacteria</taxon>
        <taxon>Pseudomonadati</taxon>
        <taxon>Pseudomonadota</taxon>
        <taxon>Alphaproteobacteria</taxon>
        <taxon>Sphingomonadales</taxon>
        <taxon>Sphingomonadaceae</taxon>
        <taxon>Novosphingobium</taxon>
    </lineage>
</organism>
<keyword evidence="4" id="KW-1185">Reference proteome</keyword>
<feature type="chain" id="PRO_5045101313" description="Lipoprotein" evidence="2">
    <location>
        <begin position="20"/>
        <end position="196"/>
    </location>
</feature>
<dbReference type="RefSeq" id="WP_267219790.1">
    <property type="nucleotide sequence ID" value="NZ_JAPCWC010000005.1"/>
</dbReference>
<feature type="compositionally biased region" description="Low complexity" evidence="1">
    <location>
        <begin position="31"/>
        <end position="48"/>
    </location>
</feature>
<gene>
    <name evidence="3" type="ORF">ACFFF8_21915</name>
</gene>
<evidence type="ECO:0000256" key="2">
    <source>
        <dbReference type="SAM" id="SignalP"/>
    </source>
</evidence>
<protein>
    <recommendedName>
        <fullName evidence="5">Lipoprotein</fullName>
    </recommendedName>
</protein>
<dbReference type="EMBL" id="JBHLTM010000085">
    <property type="protein sequence ID" value="MFC0687247.1"/>
    <property type="molecule type" value="Genomic_DNA"/>
</dbReference>
<proteinExistence type="predicted"/>
<accession>A0ABV6SD94</accession>
<name>A0ABV6SD94_9SPHN</name>
<reference evidence="3 4" key="1">
    <citation type="submission" date="2024-09" db="EMBL/GenBank/DDBJ databases">
        <authorList>
            <person name="Sun Q."/>
            <person name="Mori K."/>
        </authorList>
    </citation>
    <scope>NUCLEOTIDE SEQUENCE [LARGE SCALE GENOMIC DNA]</scope>
    <source>
        <strain evidence="3 4">CICC 11035S</strain>
    </source>
</reference>
<dbReference type="PROSITE" id="PS51257">
    <property type="entry name" value="PROKAR_LIPOPROTEIN"/>
    <property type="match status" value="1"/>
</dbReference>
<sequence length="196" mass="20218">MNRIALAVTATLALSLTLAACKKDAAPPPDAVATSAETEAATEAPAPQTAEEWIKANYQDAVTSDLGKLQYATAEADLDGDGTPEVLAYLGGPMFCGTGGCNLVVLKRAKQADGSEGFRKMGETSVVQLPVGVLASRTRGWRDIGVTVSGGGMAEGIARLRFNGKAYPQNASDEVSAEAASVGKILITEDAMKVLD</sequence>
<comment type="caution">
    <text evidence="3">The sequence shown here is derived from an EMBL/GenBank/DDBJ whole genome shotgun (WGS) entry which is preliminary data.</text>
</comment>
<evidence type="ECO:0000313" key="4">
    <source>
        <dbReference type="Proteomes" id="UP001589858"/>
    </source>
</evidence>